<organism evidence="1 2">
    <name type="scientific">Segatella copri</name>
    <dbReference type="NCBI Taxonomy" id="165179"/>
    <lineage>
        <taxon>Bacteria</taxon>
        <taxon>Pseudomonadati</taxon>
        <taxon>Bacteroidota</taxon>
        <taxon>Bacteroidia</taxon>
        <taxon>Bacteroidales</taxon>
        <taxon>Prevotellaceae</taxon>
        <taxon>Segatella</taxon>
    </lineage>
</organism>
<gene>
    <name evidence="1" type="ORF">KSW80_11060</name>
</gene>
<dbReference type="RefSeq" id="WP_217326873.1">
    <property type="nucleotide sequence ID" value="NZ_JAHOEK010000030.1"/>
</dbReference>
<accession>A0AAW4N9Y8</accession>
<protein>
    <submittedName>
        <fullName evidence="1">Uncharacterized protein</fullName>
    </submittedName>
</protein>
<name>A0AAW4N9Y8_9BACT</name>
<evidence type="ECO:0000313" key="1">
    <source>
        <dbReference type="EMBL" id="MBV3408933.1"/>
    </source>
</evidence>
<evidence type="ECO:0000313" key="2">
    <source>
        <dbReference type="Proteomes" id="UP001196316"/>
    </source>
</evidence>
<dbReference type="Proteomes" id="UP001196316">
    <property type="component" value="Unassembled WGS sequence"/>
</dbReference>
<comment type="caution">
    <text evidence="1">The sequence shown here is derived from an EMBL/GenBank/DDBJ whole genome shotgun (WGS) entry which is preliminary data.</text>
</comment>
<proteinExistence type="predicted"/>
<dbReference type="AlphaFoldDB" id="A0AAW4N9Y8"/>
<sequence>MKQTFDLDEIMFKLLNVKTITDEISGGIYLGDGRPEDSSKEDVVVNSIDLTQDYLPQVATTNVNIYVPDKPFQIDGKCQFVACRDKLKAIAGKVVAVLRNAVVPGLKFVIEAQNVLREESIKQHYVNIRISWNIQID</sequence>
<dbReference type="EMBL" id="JAHOEP010000031">
    <property type="protein sequence ID" value="MBV3408933.1"/>
    <property type="molecule type" value="Genomic_DNA"/>
</dbReference>
<reference evidence="1" key="1">
    <citation type="submission" date="2021-06" db="EMBL/GenBank/DDBJ databases">
        <title>Collection of gut derived symbiotic bacterial strains cultured from healthy donors.</title>
        <authorList>
            <person name="Lin H."/>
            <person name="Littmann E."/>
            <person name="Pamer E.G."/>
        </authorList>
    </citation>
    <scope>NUCLEOTIDE SEQUENCE</scope>
    <source>
        <strain evidence="1">MSK.21.60</strain>
    </source>
</reference>